<dbReference type="InterPro" id="IPR036404">
    <property type="entry name" value="Jacalin-like_lectin_dom_sf"/>
</dbReference>
<comment type="caution">
    <text evidence="3">The sequence shown here is derived from an EMBL/GenBank/DDBJ whole genome shotgun (WGS) entry which is preliminary data.</text>
</comment>
<feature type="domain" description="Jacalin-type lectin" evidence="2">
    <location>
        <begin position="309"/>
        <end position="447"/>
    </location>
</feature>
<evidence type="ECO:0000259" key="2">
    <source>
        <dbReference type="PROSITE" id="PS51752"/>
    </source>
</evidence>
<dbReference type="SMART" id="SM00915">
    <property type="entry name" value="Jacalin"/>
    <property type="match status" value="1"/>
</dbReference>
<dbReference type="Pfam" id="PF01419">
    <property type="entry name" value="Jacalin"/>
    <property type="match status" value="1"/>
</dbReference>
<keyword evidence="3" id="KW-0430">Lectin</keyword>
<proteinExistence type="predicted"/>
<protein>
    <submittedName>
        <fullName evidence="3">Jacalin-like lectin domain protein</fullName>
    </submittedName>
</protein>
<dbReference type="EMBL" id="LZZM01000063">
    <property type="protein sequence ID" value="OOM81511.1"/>
    <property type="molecule type" value="Genomic_DNA"/>
</dbReference>
<dbReference type="PANTHER" id="PTHR16320">
    <property type="entry name" value="SPHINGOMYELINASE FAMILY MEMBER"/>
    <property type="match status" value="1"/>
</dbReference>
<dbReference type="PROSITE" id="PS51752">
    <property type="entry name" value="JACALIN_LECTIN"/>
    <property type="match status" value="1"/>
</dbReference>
<dbReference type="SUPFAM" id="SSF51101">
    <property type="entry name" value="Mannose-binding lectins"/>
    <property type="match status" value="1"/>
</dbReference>
<dbReference type="Gene3D" id="2.100.10.30">
    <property type="entry name" value="Jacalin-like lectin domain"/>
    <property type="match status" value="1"/>
</dbReference>
<evidence type="ECO:0000313" key="4">
    <source>
        <dbReference type="Proteomes" id="UP000190890"/>
    </source>
</evidence>
<sequence length="449" mass="49010">MSLLSKRKIVSTLSTLMIMSTFILPAGSKTVQATVQDKTFNVLSLNVAGLPAVLSSSNPSANTRLMSPLLNNYDVVSVQEDFAYHDDLTSKVTLTYLTPTSGNVPLGDGMNFMSRFSLYETTRYKWKDSSGFISHGADQMTPKGILYSSIEIEPGYLVDIYDIHTDADTDADSCAARRSNMIQLANLIDERSTGKAVIVIGDTNSRYTRAEDNFEDAVVKKCGLTDAWIQLIRNGNVPADGDALMDTTKRNGPNNEVVDKIWYRSGKNVKLNTTSYTLLESEFTDSSGNQLSDHYPITATFKYSLNEDIKMSETFGGSGGTGFSFSEKMGDNFPTKVAIKSGTRLDSIAFTYNNVVTEVGGIGGTYKELTLGKNEYITSIDLCKSQKNVLGTNRISYIKLTTNLGHTLEGGTKDDVTTFTAPNGYAIAGVYGFADKEVDRLGAIYKSLK</sequence>
<dbReference type="GO" id="GO:0004767">
    <property type="term" value="F:sphingomyelin phosphodiesterase activity"/>
    <property type="evidence" value="ECO:0007669"/>
    <property type="project" value="InterPro"/>
</dbReference>
<dbReference type="PANTHER" id="PTHR16320:SF1">
    <property type="entry name" value="SPHINGOMYELINASE DDB_G0288017"/>
    <property type="match status" value="1"/>
</dbReference>
<feature type="signal peptide" evidence="1">
    <location>
        <begin position="1"/>
        <end position="26"/>
    </location>
</feature>
<accession>A0A1S8TUZ7</accession>
<dbReference type="InterPro" id="IPR036691">
    <property type="entry name" value="Endo/exonu/phosph_ase_sf"/>
</dbReference>
<keyword evidence="1" id="KW-0732">Signal</keyword>
<keyword evidence="4" id="KW-1185">Reference proteome</keyword>
<dbReference type="AlphaFoldDB" id="A0A1S8TUZ7"/>
<dbReference type="GO" id="GO:0005737">
    <property type="term" value="C:cytoplasm"/>
    <property type="evidence" value="ECO:0007669"/>
    <property type="project" value="TreeGrafter"/>
</dbReference>
<dbReference type="SUPFAM" id="SSF56219">
    <property type="entry name" value="DNase I-like"/>
    <property type="match status" value="1"/>
</dbReference>
<dbReference type="InterPro" id="IPR005135">
    <property type="entry name" value="Endo/exonuclease/phosphatase"/>
</dbReference>
<organism evidence="3 4">
    <name type="scientific">Clostridium puniceum</name>
    <dbReference type="NCBI Taxonomy" id="29367"/>
    <lineage>
        <taxon>Bacteria</taxon>
        <taxon>Bacillati</taxon>
        <taxon>Bacillota</taxon>
        <taxon>Clostridia</taxon>
        <taxon>Eubacteriales</taxon>
        <taxon>Clostridiaceae</taxon>
        <taxon>Clostridium</taxon>
    </lineage>
</organism>
<evidence type="ECO:0000313" key="3">
    <source>
        <dbReference type="EMBL" id="OOM81511.1"/>
    </source>
</evidence>
<feature type="chain" id="PRO_5039252828" evidence="1">
    <location>
        <begin position="27"/>
        <end position="449"/>
    </location>
</feature>
<dbReference type="STRING" id="29367.CLPUN_10740"/>
<name>A0A1S8TUZ7_9CLOT</name>
<dbReference type="Proteomes" id="UP000190890">
    <property type="component" value="Unassembled WGS sequence"/>
</dbReference>
<dbReference type="Pfam" id="PF03372">
    <property type="entry name" value="Exo_endo_phos"/>
    <property type="match status" value="1"/>
</dbReference>
<dbReference type="InterPro" id="IPR038772">
    <property type="entry name" value="Sph/SMPD2-like"/>
</dbReference>
<dbReference type="Gene3D" id="3.60.10.10">
    <property type="entry name" value="Endonuclease/exonuclease/phosphatase"/>
    <property type="match status" value="1"/>
</dbReference>
<dbReference type="RefSeq" id="WP_242954053.1">
    <property type="nucleotide sequence ID" value="NZ_LZZM01000063.1"/>
</dbReference>
<evidence type="ECO:0000256" key="1">
    <source>
        <dbReference type="SAM" id="SignalP"/>
    </source>
</evidence>
<dbReference type="GO" id="GO:0030246">
    <property type="term" value="F:carbohydrate binding"/>
    <property type="evidence" value="ECO:0007669"/>
    <property type="project" value="UniProtKB-KW"/>
</dbReference>
<reference evidence="3 4" key="1">
    <citation type="submission" date="2016-05" db="EMBL/GenBank/DDBJ databases">
        <title>Microbial solvent formation.</title>
        <authorList>
            <person name="Poehlein A."/>
            <person name="Montoya Solano J.D."/>
            <person name="Flitsch S."/>
            <person name="Krabben P."/>
            <person name="Duerre P."/>
            <person name="Daniel R."/>
        </authorList>
    </citation>
    <scope>NUCLEOTIDE SEQUENCE [LARGE SCALE GENOMIC DNA]</scope>
    <source>
        <strain evidence="3 4">DSM 2619</strain>
    </source>
</reference>
<dbReference type="InterPro" id="IPR001229">
    <property type="entry name" value="Jacalin-like_lectin_dom"/>
</dbReference>
<gene>
    <name evidence="3" type="ORF">CLPUN_10740</name>
</gene>